<dbReference type="SUPFAM" id="SSF48452">
    <property type="entry name" value="TPR-like"/>
    <property type="match status" value="1"/>
</dbReference>
<evidence type="ECO:0000256" key="2">
    <source>
        <dbReference type="ARBA" id="ARBA00022737"/>
    </source>
</evidence>
<dbReference type="PANTHER" id="PTHR47926">
    <property type="entry name" value="PENTATRICOPEPTIDE REPEAT-CONTAINING PROTEIN"/>
    <property type="match status" value="1"/>
</dbReference>
<feature type="repeat" description="PPR" evidence="3">
    <location>
        <begin position="99"/>
        <end position="129"/>
    </location>
</feature>
<reference evidence="5 6" key="1">
    <citation type="journal article" date="2013" name="BMC Genomics">
        <title>The miniature genome of a carnivorous plant Genlisea aurea contains a low number of genes and short non-coding sequences.</title>
        <authorList>
            <person name="Leushkin E.V."/>
            <person name="Sutormin R.A."/>
            <person name="Nabieva E.R."/>
            <person name="Penin A.A."/>
            <person name="Kondrashov A.S."/>
            <person name="Logacheva M.D."/>
        </authorList>
    </citation>
    <scope>NUCLEOTIDE SEQUENCE [LARGE SCALE GENOMIC DNA]</scope>
</reference>
<dbReference type="FunFam" id="1.25.40.10:FF:000031">
    <property type="entry name" value="Pentatricopeptide repeat-containing protein mitochondrial"/>
    <property type="match status" value="1"/>
</dbReference>
<proteinExistence type="inferred from homology"/>
<sequence length="639" mass="71690">NHPNSDKLAALLCRERRLDAVVNLVENQVQRFSAASYATVLQLCIEKKALDEGKIVVAQIKASGFVPGTFVSNRILDLFCKCGSLFEARTLFDEMNCRDLCSWNIMLSGYTKCGLISDARNMFDEMPQRDNFTWTALISGYVKHNEPEHALELYRLMHEEEISSACDNKFTISIALAASASLKSLCSGKEIHGRIIRTSRDSDAVVWSALLDMYGKCGSVNEARHIFDTTPDKDIVSWTTMMDCYFGDGKWTEGFSLFSHLLSCSGNEPNDFTISGVLKACTFCTAEEIGRQVHARMMLTGFSPDSFAASTLVHMYTKCGSIESARKVFSMIPEPDLVSWTSLINGYAQNGQHREALRLFDLLLESGNRPDHITFVGVLSACTHAGLVSEGLEYFHSITEKHGLSHTPDHYACVVDLLSRAGRFEEAENVINEMPMKPDRFIWGSLLNGCRIHGNYVLAKEAAEALLRLEPDNAATYVTLANIYASEGKWDEAGEMRKVMEEGKAVKKPGMSWISMKRKTHVFSAGDQPEEIVEFLKEVSKRMKEEGYIPETNLVAQDVEEEQKEEILSYHSEKLAVAFGIINSSAGREVKVFKNLRSCVDCHTAIKFISGMFQRRIIVRDSTRFHCFQSGCCSCRDYW</sequence>
<gene>
    <name evidence="5" type="ORF">M569_03380</name>
</gene>
<dbReference type="PANTHER" id="PTHR47926:SF414">
    <property type="entry name" value="PENTATRICOPEPTIDE REPEAT-CONTAINING PROTEIN DOT4, CHLOROPLASTIC-LIKE"/>
    <property type="match status" value="1"/>
</dbReference>
<dbReference type="Pfam" id="PF14432">
    <property type="entry name" value="DYW_deaminase"/>
    <property type="match status" value="1"/>
</dbReference>
<feature type="domain" description="DYW" evidence="4">
    <location>
        <begin position="547"/>
        <end position="639"/>
    </location>
</feature>
<keyword evidence="2" id="KW-0677">Repeat</keyword>
<dbReference type="GO" id="GO:0008270">
    <property type="term" value="F:zinc ion binding"/>
    <property type="evidence" value="ECO:0007669"/>
    <property type="project" value="InterPro"/>
</dbReference>
<evidence type="ECO:0000313" key="6">
    <source>
        <dbReference type="Proteomes" id="UP000015453"/>
    </source>
</evidence>
<evidence type="ECO:0000259" key="4">
    <source>
        <dbReference type="Pfam" id="PF14432"/>
    </source>
</evidence>
<feature type="repeat" description="PPR" evidence="3">
    <location>
        <begin position="336"/>
        <end position="370"/>
    </location>
</feature>
<keyword evidence="6" id="KW-1185">Reference proteome</keyword>
<organism evidence="5 6">
    <name type="scientific">Genlisea aurea</name>
    <dbReference type="NCBI Taxonomy" id="192259"/>
    <lineage>
        <taxon>Eukaryota</taxon>
        <taxon>Viridiplantae</taxon>
        <taxon>Streptophyta</taxon>
        <taxon>Embryophyta</taxon>
        <taxon>Tracheophyta</taxon>
        <taxon>Spermatophyta</taxon>
        <taxon>Magnoliopsida</taxon>
        <taxon>eudicotyledons</taxon>
        <taxon>Gunneridae</taxon>
        <taxon>Pentapetalae</taxon>
        <taxon>asterids</taxon>
        <taxon>lamiids</taxon>
        <taxon>Lamiales</taxon>
        <taxon>Lentibulariaceae</taxon>
        <taxon>Genlisea</taxon>
    </lineage>
</organism>
<dbReference type="InterPro" id="IPR046960">
    <property type="entry name" value="PPR_At4g14850-like_plant"/>
</dbReference>
<dbReference type="Pfam" id="PF20431">
    <property type="entry name" value="E_motif"/>
    <property type="match status" value="1"/>
</dbReference>
<protein>
    <recommendedName>
        <fullName evidence="4">DYW domain-containing protein</fullName>
    </recommendedName>
</protein>
<dbReference type="InterPro" id="IPR032867">
    <property type="entry name" value="DYW_dom"/>
</dbReference>
<name>S8EFL0_9LAMI</name>
<dbReference type="InterPro" id="IPR002885">
    <property type="entry name" value="PPR_rpt"/>
</dbReference>
<dbReference type="Pfam" id="PF13041">
    <property type="entry name" value="PPR_2"/>
    <property type="match status" value="2"/>
</dbReference>
<dbReference type="NCBIfam" id="TIGR00756">
    <property type="entry name" value="PPR"/>
    <property type="match status" value="5"/>
</dbReference>
<accession>S8EFL0</accession>
<dbReference type="EMBL" id="AUSU01001283">
    <property type="protein sequence ID" value="EPS71377.1"/>
    <property type="molecule type" value="Genomic_DNA"/>
</dbReference>
<dbReference type="GO" id="GO:0003723">
    <property type="term" value="F:RNA binding"/>
    <property type="evidence" value="ECO:0007669"/>
    <property type="project" value="InterPro"/>
</dbReference>
<dbReference type="PROSITE" id="PS51375">
    <property type="entry name" value="PPR"/>
    <property type="match status" value="4"/>
</dbReference>
<dbReference type="FunFam" id="1.25.40.10:FF:000366">
    <property type="entry name" value="Pentatricopeptide (PPR) repeat-containing protein"/>
    <property type="match status" value="1"/>
</dbReference>
<dbReference type="FunFam" id="1.25.40.10:FF:000285">
    <property type="entry name" value="Pentatricopeptide repeat-containing protein, chloroplastic"/>
    <property type="match status" value="1"/>
</dbReference>
<dbReference type="GO" id="GO:0009451">
    <property type="term" value="P:RNA modification"/>
    <property type="evidence" value="ECO:0007669"/>
    <property type="project" value="InterPro"/>
</dbReference>
<dbReference type="InterPro" id="IPR046848">
    <property type="entry name" value="E_motif"/>
</dbReference>
<feature type="non-terminal residue" evidence="5">
    <location>
        <position position="1"/>
    </location>
</feature>
<dbReference type="Proteomes" id="UP000015453">
    <property type="component" value="Unassembled WGS sequence"/>
</dbReference>
<dbReference type="Gene3D" id="1.25.40.10">
    <property type="entry name" value="Tetratricopeptide repeat domain"/>
    <property type="match status" value="4"/>
</dbReference>
<dbReference type="OrthoDB" id="185373at2759"/>
<dbReference type="Pfam" id="PF01535">
    <property type="entry name" value="PPR"/>
    <property type="match status" value="6"/>
</dbReference>
<dbReference type="FunFam" id="1.25.40.10:FF:000442">
    <property type="entry name" value="Pentatricopeptide repeat-containing protein At3g49710"/>
    <property type="match status" value="1"/>
</dbReference>
<dbReference type="AlphaFoldDB" id="S8EFL0"/>
<evidence type="ECO:0000256" key="3">
    <source>
        <dbReference type="PROSITE-ProRule" id="PRU00708"/>
    </source>
</evidence>
<dbReference type="InterPro" id="IPR011990">
    <property type="entry name" value="TPR-like_helical_dom_sf"/>
</dbReference>
<evidence type="ECO:0000313" key="5">
    <source>
        <dbReference type="EMBL" id="EPS71377.1"/>
    </source>
</evidence>
<comment type="similarity">
    <text evidence="1">Belongs to the PPR family. PCMP-H subfamily.</text>
</comment>
<evidence type="ECO:0000256" key="1">
    <source>
        <dbReference type="ARBA" id="ARBA00006643"/>
    </source>
</evidence>
<comment type="caution">
    <text evidence="5">The sequence shown here is derived from an EMBL/GenBank/DDBJ whole genome shotgun (WGS) entry which is preliminary data.</text>
</comment>
<feature type="repeat" description="PPR" evidence="3">
    <location>
        <begin position="203"/>
        <end position="237"/>
    </location>
</feature>
<feature type="repeat" description="PPR" evidence="3">
    <location>
        <begin position="130"/>
        <end position="164"/>
    </location>
</feature>